<name>A0A4R9LNM7_9LEPT</name>
<proteinExistence type="predicted"/>
<evidence type="ECO:0000256" key="1">
    <source>
        <dbReference type="SAM" id="SignalP"/>
    </source>
</evidence>
<evidence type="ECO:0000313" key="3">
    <source>
        <dbReference type="Proteomes" id="UP000298264"/>
    </source>
</evidence>
<dbReference type="AlphaFoldDB" id="A0A4R9LNM7"/>
<feature type="chain" id="PRO_5020998752" evidence="1">
    <location>
        <begin position="23"/>
        <end position="280"/>
    </location>
</feature>
<keyword evidence="3" id="KW-1185">Reference proteome</keyword>
<sequence>MKNILLSAVLLFGLSVSSLLFAEEDTAPEKPPSSGYYIILYKGYSINLDVTYNGYTVTSSKGSDISGQADVNFWTVPGKNEIKIKISARKSKDNKEDSFGKKASVRLLIGQQGQFPDEGEEVSNFEWEEKEDSTLPLEKTIEFTPPFLPPSNLWKSAEKIEWNSDTQKSALEFVDSFSKALNSKDFKQIYPFIEFRAKDTSETRYFPYKPEEEKKALEGMIKAIGSTWKLEKKNVKFGTICNGMIGTLTTAKGDPILTAKKGAALPLNLGKIAGKWMIAR</sequence>
<dbReference type="RefSeq" id="WP_135764072.1">
    <property type="nucleotide sequence ID" value="NZ_RQHV01000043.1"/>
</dbReference>
<dbReference type="OrthoDB" id="344665at2"/>
<evidence type="ECO:0000313" key="2">
    <source>
        <dbReference type="EMBL" id="TGN10438.1"/>
    </source>
</evidence>
<organism evidence="2 3">
    <name type="scientific">Leptospira ilyithenensis</name>
    <dbReference type="NCBI Taxonomy" id="2484901"/>
    <lineage>
        <taxon>Bacteria</taxon>
        <taxon>Pseudomonadati</taxon>
        <taxon>Spirochaetota</taxon>
        <taxon>Spirochaetia</taxon>
        <taxon>Leptospirales</taxon>
        <taxon>Leptospiraceae</taxon>
        <taxon>Leptospira</taxon>
    </lineage>
</organism>
<gene>
    <name evidence="2" type="ORF">EHS11_09075</name>
</gene>
<dbReference type="Proteomes" id="UP000298264">
    <property type="component" value="Unassembled WGS sequence"/>
</dbReference>
<accession>A0A4R9LNM7</accession>
<dbReference type="EMBL" id="RQHV01000043">
    <property type="protein sequence ID" value="TGN10438.1"/>
    <property type="molecule type" value="Genomic_DNA"/>
</dbReference>
<feature type="signal peptide" evidence="1">
    <location>
        <begin position="1"/>
        <end position="22"/>
    </location>
</feature>
<reference evidence="2" key="1">
    <citation type="journal article" date="2019" name="PLoS Negl. Trop. Dis.">
        <title>Revisiting the worldwide diversity of Leptospira species in the environment.</title>
        <authorList>
            <person name="Vincent A.T."/>
            <person name="Schiettekatte O."/>
            <person name="Bourhy P."/>
            <person name="Veyrier F.J."/>
            <person name="Picardeau M."/>
        </authorList>
    </citation>
    <scope>NUCLEOTIDE SEQUENCE [LARGE SCALE GENOMIC DNA]</scope>
    <source>
        <strain evidence="2">201400974</strain>
    </source>
</reference>
<comment type="caution">
    <text evidence="2">The sequence shown here is derived from an EMBL/GenBank/DDBJ whole genome shotgun (WGS) entry which is preliminary data.</text>
</comment>
<keyword evidence="1" id="KW-0732">Signal</keyword>
<protein>
    <submittedName>
        <fullName evidence="2">Uncharacterized protein</fullName>
    </submittedName>
</protein>